<reference evidence="2" key="1">
    <citation type="journal article" date="2017" name="Genome Biol.">
        <title>Comparative genomics reveals high biological diversity and specific adaptations in the industrially and medically important fungal genus Aspergillus.</title>
        <authorList>
            <person name="de Vries R.P."/>
            <person name="Riley R."/>
            <person name="Wiebenga A."/>
            <person name="Aguilar-Osorio G."/>
            <person name="Amillis S."/>
            <person name="Uchima C.A."/>
            <person name="Anderluh G."/>
            <person name="Asadollahi M."/>
            <person name="Askin M."/>
            <person name="Barry K."/>
            <person name="Battaglia E."/>
            <person name="Bayram O."/>
            <person name="Benocci T."/>
            <person name="Braus-Stromeyer S.A."/>
            <person name="Caldana C."/>
            <person name="Canovas D."/>
            <person name="Cerqueira G.C."/>
            <person name="Chen F."/>
            <person name="Chen W."/>
            <person name="Choi C."/>
            <person name="Clum A."/>
            <person name="Dos Santos R.A."/>
            <person name="Damasio A.R."/>
            <person name="Diallinas G."/>
            <person name="Emri T."/>
            <person name="Fekete E."/>
            <person name="Flipphi M."/>
            <person name="Freyberg S."/>
            <person name="Gallo A."/>
            <person name="Gournas C."/>
            <person name="Habgood R."/>
            <person name="Hainaut M."/>
            <person name="Harispe M.L."/>
            <person name="Henrissat B."/>
            <person name="Hilden K.S."/>
            <person name="Hope R."/>
            <person name="Hossain A."/>
            <person name="Karabika E."/>
            <person name="Karaffa L."/>
            <person name="Karanyi Z."/>
            <person name="Krasevec N."/>
            <person name="Kuo A."/>
            <person name="Kusch H."/>
            <person name="LaButti K."/>
            <person name="Lagendijk E.L."/>
            <person name="Lapidus A."/>
            <person name="Levasseur A."/>
            <person name="Lindquist E."/>
            <person name="Lipzen A."/>
            <person name="Logrieco A.F."/>
            <person name="MacCabe A."/>
            <person name="Maekelae M.R."/>
            <person name="Malavazi I."/>
            <person name="Melin P."/>
            <person name="Meyer V."/>
            <person name="Mielnichuk N."/>
            <person name="Miskei M."/>
            <person name="Molnar A.P."/>
            <person name="Mule G."/>
            <person name="Ngan C.Y."/>
            <person name="Orejas M."/>
            <person name="Orosz E."/>
            <person name="Ouedraogo J.P."/>
            <person name="Overkamp K.M."/>
            <person name="Park H.-S."/>
            <person name="Perrone G."/>
            <person name="Piumi F."/>
            <person name="Punt P.J."/>
            <person name="Ram A.F."/>
            <person name="Ramon A."/>
            <person name="Rauscher S."/>
            <person name="Record E."/>
            <person name="Riano-Pachon D.M."/>
            <person name="Robert V."/>
            <person name="Roehrig J."/>
            <person name="Ruller R."/>
            <person name="Salamov A."/>
            <person name="Salih N.S."/>
            <person name="Samson R.A."/>
            <person name="Sandor E."/>
            <person name="Sanguinetti M."/>
            <person name="Schuetze T."/>
            <person name="Sepcic K."/>
            <person name="Shelest E."/>
            <person name="Sherlock G."/>
            <person name="Sophianopoulou V."/>
            <person name="Squina F.M."/>
            <person name="Sun H."/>
            <person name="Susca A."/>
            <person name="Todd R.B."/>
            <person name="Tsang A."/>
            <person name="Unkles S.E."/>
            <person name="van de Wiele N."/>
            <person name="van Rossen-Uffink D."/>
            <person name="Oliveira J.V."/>
            <person name="Vesth T.C."/>
            <person name="Visser J."/>
            <person name="Yu J.-H."/>
            <person name="Zhou M."/>
            <person name="Andersen M.R."/>
            <person name="Archer D.B."/>
            <person name="Baker S.E."/>
            <person name="Benoit I."/>
            <person name="Brakhage A.A."/>
            <person name="Braus G.H."/>
            <person name="Fischer R."/>
            <person name="Frisvad J.C."/>
            <person name="Goldman G.H."/>
            <person name="Houbraken J."/>
            <person name="Oakley B."/>
            <person name="Pocsi I."/>
            <person name="Scazzocchio C."/>
            <person name="Seiboth B."/>
            <person name="vanKuyk P.A."/>
            <person name="Wortman J."/>
            <person name="Dyer P.S."/>
            <person name="Grigoriev I.V."/>
        </authorList>
    </citation>
    <scope>NUCLEOTIDE SEQUENCE [LARGE SCALE GENOMIC DNA]</scope>
    <source>
        <strain evidence="2">CBS 516.65</strain>
    </source>
</reference>
<dbReference type="Proteomes" id="UP000184300">
    <property type="component" value="Unassembled WGS sequence"/>
</dbReference>
<dbReference type="GeneID" id="34457349"/>
<dbReference type="GO" id="GO:0005794">
    <property type="term" value="C:Golgi apparatus"/>
    <property type="evidence" value="ECO:0007669"/>
    <property type="project" value="TreeGrafter"/>
</dbReference>
<accession>A0A1L9VCM4</accession>
<dbReference type="GO" id="GO:0007030">
    <property type="term" value="P:Golgi organization"/>
    <property type="evidence" value="ECO:0007669"/>
    <property type="project" value="TreeGrafter"/>
</dbReference>
<dbReference type="OrthoDB" id="191601at2759"/>
<evidence type="ECO:0000313" key="2">
    <source>
        <dbReference type="Proteomes" id="UP000184300"/>
    </source>
</evidence>
<dbReference type="GO" id="GO:0009306">
    <property type="term" value="P:protein secretion"/>
    <property type="evidence" value="ECO:0007669"/>
    <property type="project" value="TreeGrafter"/>
</dbReference>
<organism evidence="1 2">
    <name type="scientific">Aspergillus glaucus CBS 516.65</name>
    <dbReference type="NCBI Taxonomy" id="1160497"/>
    <lineage>
        <taxon>Eukaryota</taxon>
        <taxon>Fungi</taxon>
        <taxon>Dikarya</taxon>
        <taxon>Ascomycota</taxon>
        <taxon>Pezizomycotina</taxon>
        <taxon>Eurotiomycetes</taxon>
        <taxon>Eurotiomycetidae</taxon>
        <taxon>Eurotiales</taxon>
        <taxon>Aspergillaceae</taxon>
        <taxon>Aspergillus</taxon>
        <taxon>Aspergillus subgen. Aspergillus</taxon>
    </lineage>
</organism>
<protein>
    <recommendedName>
        <fullName evidence="3">DUF833 domain-containing protein</fullName>
    </recommendedName>
</protein>
<sequence>MCIALISTAHPSYSLIIIDNRDEYLNRPTSPPSWWHPPNTNVLSSRDLARAPHGTWMGVTKTGKLAVLTNYRETSTAKASAAAQSRGVIVNSWLAAPPEDNRDTKDFVQDVITGIAAKNVGGFSLVCGYVNEPLAIVSNRSANLEEVAWVARERGVTLGLSNTSFGDRSWPKILDGEGLMKEAIEAHVAAGEGEDEDTLIERFLGVLSTDTLPRLPGGSSTETYIPNLRKSIFIPAIGAESKNERAADEFAAACVEDKVQVDGASKDAANPAYMQGAYGTQKQTVLLVRENGRVRYFERTLYDNDVNAIPVGEGDRSFEFMVERERES</sequence>
<evidence type="ECO:0000313" key="1">
    <source>
        <dbReference type="EMBL" id="OJJ81592.1"/>
    </source>
</evidence>
<evidence type="ECO:0008006" key="3">
    <source>
        <dbReference type="Google" id="ProtNLM"/>
    </source>
</evidence>
<gene>
    <name evidence="1" type="ORF">ASPGLDRAFT_132003</name>
</gene>
<dbReference type="PANTHER" id="PTHR17985">
    <property type="entry name" value="SER/THR-RICH PROTEIN T10 IN DGCR REGION"/>
    <property type="match status" value="1"/>
</dbReference>
<dbReference type="AlphaFoldDB" id="A0A1L9VCM4"/>
<dbReference type="VEuPathDB" id="FungiDB:ASPGLDRAFT_132003"/>
<dbReference type="Pfam" id="PF05742">
    <property type="entry name" value="TANGO2"/>
    <property type="match status" value="1"/>
</dbReference>
<dbReference type="PANTHER" id="PTHR17985:SF8">
    <property type="entry name" value="TRANSPORT AND GOLGI ORGANIZATION PROTEIN 2 HOMOLOG"/>
    <property type="match status" value="1"/>
</dbReference>
<proteinExistence type="predicted"/>
<name>A0A1L9VCM4_ASPGL</name>
<dbReference type="RefSeq" id="XP_022398290.1">
    <property type="nucleotide sequence ID" value="XM_022541088.1"/>
</dbReference>
<dbReference type="EMBL" id="KV878905">
    <property type="protein sequence ID" value="OJJ81592.1"/>
    <property type="molecule type" value="Genomic_DNA"/>
</dbReference>
<dbReference type="InterPro" id="IPR008551">
    <property type="entry name" value="TANGO2"/>
</dbReference>
<keyword evidence="2" id="KW-1185">Reference proteome</keyword>